<dbReference type="AlphaFoldDB" id="A0A5C3LGR4"/>
<reference evidence="1 2" key="1">
    <citation type="journal article" date="2019" name="Nat. Ecol. Evol.">
        <title>Megaphylogeny resolves global patterns of mushroom evolution.</title>
        <authorList>
            <person name="Varga T."/>
            <person name="Krizsan K."/>
            <person name="Foldi C."/>
            <person name="Dima B."/>
            <person name="Sanchez-Garcia M."/>
            <person name="Sanchez-Ramirez S."/>
            <person name="Szollosi G.J."/>
            <person name="Szarkandi J.G."/>
            <person name="Papp V."/>
            <person name="Albert L."/>
            <person name="Andreopoulos W."/>
            <person name="Angelini C."/>
            <person name="Antonin V."/>
            <person name="Barry K.W."/>
            <person name="Bougher N.L."/>
            <person name="Buchanan P."/>
            <person name="Buyck B."/>
            <person name="Bense V."/>
            <person name="Catcheside P."/>
            <person name="Chovatia M."/>
            <person name="Cooper J."/>
            <person name="Damon W."/>
            <person name="Desjardin D."/>
            <person name="Finy P."/>
            <person name="Geml J."/>
            <person name="Haridas S."/>
            <person name="Hughes K."/>
            <person name="Justo A."/>
            <person name="Karasinski D."/>
            <person name="Kautmanova I."/>
            <person name="Kiss B."/>
            <person name="Kocsube S."/>
            <person name="Kotiranta H."/>
            <person name="LaButti K.M."/>
            <person name="Lechner B.E."/>
            <person name="Liimatainen K."/>
            <person name="Lipzen A."/>
            <person name="Lukacs Z."/>
            <person name="Mihaltcheva S."/>
            <person name="Morgado L.N."/>
            <person name="Niskanen T."/>
            <person name="Noordeloos M.E."/>
            <person name="Ohm R.A."/>
            <person name="Ortiz-Santana B."/>
            <person name="Ovrebo C."/>
            <person name="Racz N."/>
            <person name="Riley R."/>
            <person name="Savchenko A."/>
            <person name="Shiryaev A."/>
            <person name="Soop K."/>
            <person name="Spirin V."/>
            <person name="Szebenyi C."/>
            <person name="Tomsovsky M."/>
            <person name="Tulloss R.E."/>
            <person name="Uehling J."/>
            <person name="Grigoriev I.V."/>
            <person name="Vagvolgyi C."/>
            <person name="Papp T."/>
            <person name="Martin F.M."/>
            <person name="Miettinen O."/>
            <person name="Hibbett D.S."/>
            <person name="Nagy L.G."/>
        </authorList>
    </citation>
    <scope>NUCLEOTIDE SEQUENCE [LARGE SCALE GENOMIC DNA]</scope>
    <source>
        <strain evidence="1 2">CBS 166.37</strain>
    </source>
</reference>
<protein>
    <submittedName>
        <fullName evidence="1">Uncharacterized protein</fullName>
    </submittedName>
</protein>
<keyword evidence="2" id="KW-1185">Reference proteome</keyword>
<sequence length="57" mass="6184">MPSARSSSALFQGHHQVLECDAASNGYIGEFKVINDHHSGKIVTWLTGHLSPVQRPA</sequence>
<name>A0A5C3LGR4_9AGAR</name>
<dbReference type="EMBL" id="ML213916">
    <property type="protein sequence ID" value="TFK31096.1"/>
    <property type="molecule type" value="Genomic_DNA"/>
</dbReference>
<dbReference type="Gene3D" id="3.30.1370.30">
    <property type="match status" value="1"/>
</dbReference>
<evidence type="ECO:0000313" key="2">
    <source>
        <dbReference type="Proteomes" id="UP000308652"/>
    </source>
</evidence>
<evidence type="ECO:0000313" key="1">
    <source>
        <dbReference type="EMBL" id="TFK31096.1"/>
    </source>
</evidence>
<gene>
    <name evidence="1" type="ORF">BDQ12DRAFT_729889</name>
</gene>
<organism evidence="1 2">
    <name type="scientific">Crucibulum laeve</name>
    <dbReference type="NCBI Taxonomy" id="68775"/>
    <lineage>
        <taxon>Eukaryota</taxon>
        <taxon>Fungi</taxon>
        <taxon>Dikarya</taxon>
        <taxon>Basidiomycota</taxon>
        <taxon>Agaricomycotina</taxon>
        <taxon>Agaricomycetes</taxon>
        <taxon>Agaricomycetidae</taxon>
        <taxon>Agaricales</taxon>
        <taxon>Agaricineae</taxon>
        <taxon>Nidulariaceae</taxon>
        <taxon>Crucibulum</taxon>
    </lineage>
</organism>
<dbReference type="OrthoDB" id="10548887at2759"/>
<accession>A0A5C3LGR4</accession>
<dbReference type="Proteomes" id="UP000308652">
    <property type="component" value="Unassembled WGS sequence"/>
</dbReference>
<proteinExistence type="predicted"/>